<dbReference type="InterPro" id="IPR041147">
    <property type="entry name" value="GH38_C"/>
</dbReference>
<dbReference type="SMART" id="SM00872">
    <property type="entry name" value="Alpha-mann_mid"/>
    <property type="match status" value="1"/>
</dbReference>
<comment type="caution">
    <text evidence="6">The sequence shown here is derived from an EMBL/GenBank/DDBJ whole genome shotgun (WGS) entry which is preliminary data.</text>
</comment>
<evidence type="ECO:0000256" key="1">
    <source>
        <dbReference type="ARBA" id="ARBA00009792"/>
    </source>
</evidence>
<dbReference type="Gene3D" id="1.20.1270.50">
    <property type="entry name" value="Glycoside hydrolase family 38, central domain"/>
    <property type="match status" value="1"/>
</dbReference>
<keyword evidence="3" id="KW-0378">Hydrolase</keyword>
<dbReference type="PANTHER" id="PTHR46017:SF1">
    <property type="entry name" value="ALPHA-MANNOSIDASE 2C1"/>
    <property type="match status" value="1"/>
</dbReference>
<organism evidence="6 7">
    <name type="scientific">Paenibacillus thailandensis</name>
    <dbReference type="NCBI Taxonomy" id="393250"/>
    <lineage>
        <taxon>Bacteria</taxon>
        <taxon>Bacillati</taxon>
        <taxon>Bacillota</taxon>
        <taxon>Bacilli</taxon>
        <taxon>Bacillales</taxon>
        <taxon>Paenibacillaceae</taxon>
        <taxon>Paenibacillus</taxon>
    </lineage>
</organism>
<gene>
    <name evidence="6" type="ORF">ACFSW5_18340</name>
</gene>
<dbReference type="Gene3D" id="3.20.110.10">
    <property type="entry name" value="Glycoside hydrolase 38, N terminal domain"/>
    <property type="match status" value="1"/>
</dbReference>
<reference evidence="7" key="1">
    <citation type="journal article" date="2019" name="Int. J. Syst. Evol. Microbiol.">
        <title>The Global Catalogue of Microorganisms (GCM) 10K type strain sequencing project: providing services to taxonomists for standard genome sequencing and annotation.</title>
        <authorList>
            <consortium name="The Broad Institute Genomics Platform"/>
            <consortium name="The Broad Institute Genome Sequencing Center for Infectious Disease"/>
            <person name="Wu L."/>
            <person name="Ma J."/>
        </authorList>
    </citation>
    <scope>NUCLEOTIDE SEQUENCE [LARGE SCALE GENOMIC DNA]</scope>
    <source>
        <strain evidence="7">TISTR 1827</strain>
    </source>
</reference>
<keyword evidence="2" id="KW-0479">Metal-binding</keyword>
<dbReference type="PANTHER" id="PTHR46017">
    <property type="entry name" value="ALPHA-MANNOSIDASE 2C1"/>
    <property type="match status" value="1"/>
</dbReference>
<feature type="domain" description="Glycoside hydrolase family 38 central" evidence="5">
    <location>
        <begin position="497"/>
        <end position="574"/>
    </location>
</feature>
<dbReference type="SUPFAM" id="SSF88688">
    <property type="entry name" value="Families 57/38 glycoside transferase middle domain"/>
    <property type="match status" value="1"/>
</dbReference>
<dbReference type="EMBL" id="JBHUMY010000023">
    <property type="protein sequence ID" value="MFD2662220.1"/>
    <property type="molecule type" value="Genomic_DNA"/>
</dbReference>
<comment type="similarity">
    <text evidence="1">Belongs to the glycosyl hydrolase 38 family.</text>
</comment>
<evidence type="ECO:0000256" key="3">
    <source>
        <dbReference type="ARBA" id="ARBA00022801"/>
    </source>
</evidence>
<dbReference type="Gene3D" id="2.70.98.30">
    <property type="entry name" value="Golgi alpha-mannosidase II, domain 4"/>
    <property type="match status" value="1"/>
</dbReference>
<dbReference type="Pfam" id="PF07748">
    <property type="entry name" value="Glyco_hydro_38C"/>
    <property type="match status" value="1"/>
</dbReference>
<dbReference type="SUPFAM" id="SSF88713">
    <property type="entry name" value="Glycoside hydrolase/deacetylase"/>
    <property type="match status" value="1"/>
</dbReference>
<sequence length="1087" mass="122420">MSRIGRFVAYLQEHQWLETVDIREWSVRTARYVKPGLYEFTMPEAEWRNVERMTSTQGTTYFMSRPIEIPDEWGPDEVAFVFRAGAGEGLLRVNGEPYHGLDRNHWFVPLAVERLGRRLALDIELFDPIPEPLDPLNRQAVIQPPIGGIESRLARVNKPVQSLLHATQAADQAARLLPEGDMRRIRTERALAAAMDALYGGSPELLKDGEAVAAAERRLADAVREAARDGFAGTMHMVGQSHIDVAWLWPVRETVRKVSRTFSTVMTLMERYPDFKYSQSQPQLYAFVKEHYPELFDKIKARVAEGRWELVGGMWVEPDLNIPNGESLVRQMLYGQRFYLEEFGKRSYIEWLPDTFGYCASLPQLLKQAGIEYFMTTKLGWNDTNKFPYDLFRWVGIDGTSIIAYQNHGLNEHARPKDIHEHWASFGQKDVHDELMLLYGHGDGGGGVTHEMIEYVRRADLMPGLPAARFAAAADFFGEIGRRKPKLPEWHGDLYLELHRGTYTTHARNKRSNRKAEVLFREAELWSRLAFPDGEGGREEELRDGWKLLLLNQFHDIIPGTSIPEVYVTSGEQYAEIFNLGEDVLHHALRSLASRISTDAGDGKPYLVFNSLGWERDEIVSIEGGGELIGLAAYDELGPLTCAAVPGEEGACVLSVRVPAIPAFGWKTIWLREAVPAEPGTGEGGAAERAAAELAAARQAGGEAGAARPTSAIGTGMESAAEASTAVDRPGQERPAVPACWETPFYTLRFNGKGEIVGWFDKQESRELIPAEGKANELQLFHDRPTYWDAWDIDPRFEEQRAGEAVLIGSEAIRQAGLFDILRFRWRLNESEIKQDIVLYHHRRRVDFKTAVKWNESHKLLKVAFPVEMMSAKATYEIPFGSLERPAHRNTSWEQAQFEVCGHRFADLSEAGYGASLLNDCKYGYDIKNGVMRLSLLRAPKWPDSGADQGEHAFTYSLYPHKGDWREAGVVREAAGLNDPVRLLEASLRQGDLPAKHALIGFAGRNVVLETVKRSEDGEATILRFYESAGGRETVTVRWPDGDIEAAEVNLLEEGNREIESPNGTFSLTFKPYEVRTVKLARRKIRQ</sequence>
<dbReference type="InterPro" id="IPR011013">
    <property type="entry name" value="Gal_mutarotase_sf_dom"/>
</dbReference>
<dbReference type="Pfam" id="PF17677">
    <property type="entry name" value="Glyco_hydro38C2"/>
    <property type="match status" value="1"/>
</dbReference>
<keyword evidence="4" id="KW-0326">Glycosidase</keyword>
<dbReference type="InterPro" id="IPR011330">
    <property type="entry name" value="Glyco_hydro/deAcase_b/a-brl"/>
</dbReference>
<dbReference type="InterPro" id="IPR027291">
    <property type="entry name" value="Glyco_hydro_38_N_sf"/>
</dbReference>
<proteinExistence type="inferred from homology"/>
<evidence type="ECO:0000259" key="5">
    <source>
        <dbReference type="SMART" id="SM00872"/>
    </source>
</evidence>
<dbReference type="Pfam" id="PF09261">
    <property type="entry name" value="Alpha-mann_mid"/>
    <property type="match status" value="1"/>
</dbReference>
<evidence type="ECO:0000256" key="2">
    <source>
        <dbReference type="ARBA" id="ARBA00022723"/>
    </source>
</evidence>
<dbReference type="InterPro" id="IPR011682">
    <property type="entry name" value="Glyco_hydro_38_C"/>
</dbReference>
<dbReference type="InterPro" id="IPR028995">
    <property type="entry name" value="Glyco_hydro_57/38_cen_sf"/>
</dbReference>
<dbReference type="Pfam" id="PF01074">
    <property type="entry name" value="Glyco_hydro_38N"/>
    <property type="match status" value="1"/>
</dbReference>
<evidence type="ECO:0000313" key="6">
    <source>
        <dbReference type="EMBL" id="MFD2662220.1"/>
    </source>
</evidence>
<evidence type="ECO:0000256" key="4">
    <source>
        <dbReference type="ARBA" id="ARBA00023295"/>
    </source>
</evidence>
<dbReference type="InterPro" id="IPR037094">
    <property type="entry name" value="Glyco_hydro_38_cen_sf"/>
</dbReference>
<dbReference type="RefSeq" id="WP_379276139.1">
    <property type="nucleotide sequence ID" value="NZ_JBHUGT010000023.1"/>
</dbReference>
<protein>
    <submittedName>
        <fullName evidence="6">Alpha-mannosidase</fullName>
    </submittedName>
</protein>
<name>A0ABW5R181_9BACL</name>
<keyword evidence="7" id="KW-1185">Reference proteome</keyword>
<dbReference type="SUPFAM" id="SSF74650">
    <property type="entry name" value="Galactose mutarotase-like"/>
    <property type="match status" value="1"/>
</dbReference>
<dbReference type="InterPro" id="IPR015341">
    <property type="entry name" value="Glyco_hydro_38_cen"/>
</dbReference>
<dbReference type="Gene3D" id="2.60.40.2220">
    <property type="match status" value="1"/>
</dbReference>
<dbReference type="InterPro" id="IPR000602">
    <property type="entry name" value="Glyco_hydro_38_N"/>
</dbReference>
<dbReference type="Proteomes" id="UP001597493">
    <property type="component" value="Unassembled WGS sequence"/>
</dbReference>
<evidence type="ECO:0000313" key="7">
    <source>
        <dbReference type="Proteomes" id="UP001597493"/>
    </source>
</evidence>
<accession>A0ABW5R181</accession>
<dbReference type="CDD" id="cd10789">
    <property type="entry name" value="GH38N_AMII_ER_cytosolic"/>
    <property type="match status" value="1"/>
</dbReference>